<sequence length="228" mass="26457">MLYRWVSEYGKYGNSAFPGNGSSIKVPSFSGAKPSLVYACIKKHLKGKASIKRLCYYVGVSCSGYYVFLNRSPSNLEIENAVFSEYIRNIFFEHKGRYGARRIQITLKRTYDLSISRKLIDMFQRLPEHKVKTVTLDKGKEFAKHAEVSAALNELPFYFADPHAPWQRGTNENTNGLLREYFPKNEDMTKYSHQEISDSIYELNTRPRKCLGWKTPYEVFFDTMLHLT</sequence>
<dbReference type="RefSeq" id="WP_185346769.1">
    <property type="nucleotide sequence ID" value="NZ_JAASTU010000014.1"/>
</dbReference>
<dbReference type="SUPFAM" id="SSF53098">
    <property type="entry name" value="Ribonuclease H-like"/>
    <property type="match status" value="1"/>
</dbReference>
<dbReference type="Proteomes" id="UP000587800">
    <property type="component" value="Unassembled WGS sequence"/>
</dbReference>
<protein>
    <submittedName>
        <fullName evidence="5">IS30 family transposase</fullName>
    </submittedName>
</protein>
<accession>A0ABR6SSH4</accession>
<evidence type="ECO:0000313" key="5">
    <source>
        <dbReference type="EMBL" id="MBC1508632.1"/>
    </source>
</evidence>
<evidence type="ECO:0000256" key="3">
    <source>
        <dbReference type="ARBA" id="ARBA00006363"/>
    </source>
</evidence>
<gene>
    <name evidence="5" type="ORF">HCJ59_01730</name>
</gene>
<dbReference type="NCBIfam" id="NF033563">
    <property type="entry name" value="transpos_IS30"/>
    <property type="match status" value="1"/>
</dbReference>
<dbReference type="InterPro" id="IPR025948">
    <property type="entry name" value="HTH-like_dom"/>
</dbReference>
<dbReference type="InterPro" id="IPR051917">
    <property type="entry name" value="Transposase-Integrase"/>
</dbReference>
<evidence type="ECO:0000313" key="6">
    <source>
        <dbReference type="Proteomes" id="UP000587800"/>
    </source>
</evidence>
<dbReference type="Gene3D" id="3.30.420.10">
    <property type="entry name" value="Ribonuclease H-like superfamily/Ribonuclease H"/>
    <property type="match status" value="1"/>
</dbReference>
<dbReference type="EMBL" id="JAASUB010000002">
    <property type="protein sequence ID" value="MBC1508632.1"/>
    <property type="molecule type" value="Genomic_DNA"/>
</dbReference>
<organism evidence="5 6">
    <name type="scientific">Listeria immobilis</name>
    <dbReference type="NCBI Taxonomy" id="2713502"/>
    <lineage>
        <taxon>Bacteria</taxon>
        <taxon>Bacillati</taxon>
        <taxon>Bacillota</taxon>
        <taxon>Bacilli</taxon>
        <taxon>Bacillales</taxon>
        <taxon>Listeriaceae</taxon>
        <taxon>Listeria</taxon>
    </lineage>
</organism>
<feature type="domain" description="Integrase catalytic" evidence="4">
    <location>
        <begin position="69"/>
        <end position="224"/>
    </location>
</feature>
<dbReference type="PANTHER" id="PTHR10948">
    <property type="entry name" value="TRANSPOSASE"/>
    <property type="match status" value="1"/>
</dbReference>
<evidence type="ECO:0000256" key="2">
    <source>
        <dbReference type="ARBA" id="ARBA00002286"/>
    </source>
</evidence>
<dbReference type="PANTHER" id="PTHR10948:SF23">
    <property type="entry name" value="TRANSPOSASE INSI FOR INSERTION SEQUENCE ELEMENT IS30A-RELATED"/>
    <property type="match status" value="1"/>
</dbReference>
<evidence type="ECO:0000256" key="1">
    <source>
        <dbReference type="ARBA" id="ARBA00002190"/>
    </source>
</evidence>
<dbReference type="Pfam" id="PF13276">
    <property type="entry name" value="HTH_21"/>
    <property type="match status" value="1"/>
</dbReference>
<reference evidence="5 6" key="1">
    <citation type="submission" date="2020-03" db="EMBL/GenBank/DDBJ databases">
        <title>Soil Listeria distribution.</title>
        <authorList>
            <person name="Liao J."/>
            <person name="Wiedmann M."/>
        </authorList>
    </citation>
    <scope>NUCLEOTIDE SEQUENCE [LARGE SCALE GENOMIC DNA]</scope>
    <source>
        <strain evidence="5 6">FSL L7-1515</strain>
    </source>
</reference>
<comment type="function">
    <text evidence="2">Involved in the transposition of the insertion sequence.</text>
</comment>
<evidence type="ECO:0000259" key="4">
    <source>
        <dbReference type="PROSITE" id="PS50994"/>
    </source>
</evidence>
<keyword evidence="6" id="KW-1185">Reference proteome</keyword>
<comment type="similarity">
    <text evidence="3">Belongs to the transposase IS30 family.</text>
</comment>
<dbReference type="InterPro" id="IPR001598">
    <property type="entry name" value="Transposase_IS30_CS"/>
</dbReference>
<proteinExistence type="inferred from homology"/>
<dbReference type="InterPro" id="IPR036397">
    <property type="entry name" value="RNaseH_sf"/>
</dbReference>
<dbReference type="PROSITE" id="PS01043">
    <property type="entry name" value="TRANSPOSASE_IS30"/>
    <property type="match status" value="1"/>
</dbReference>
<dbReference type="PROSITE" id="PS50994">
    <property type="entry name" value="INTEGRASE"/>
    <property type="match status" value="1"/>
</dbReference>
<name>A0ABR6SSH4_9LIST</name>
<comment type="function">
    <text evidence="1">Required for the transposition of the insertion element.</text>
</comment>
<dbReference type="InterPro" id="IPR001584">
    <property type="entry name" value="Integrase_cat-core"/>
</dbReference>
<dbReference type="InterPro" id="IPR012337">
    <property type="entry name" value="RNaseH-like_sf"/>
</dbReference>
<comment type="caution">
    <text evidence="5">The sequence shown here is derived from an EMBL/GenBank/DDBJ whole genome shotgun (WGS) entry which is preliminary data.</text>
</comment>
<dbReference type="InterPro" id="IPR053392">
    <property type="entry name" value="Transposase_IS30-like"/>
</dbReference>